<dbReference type="EMBL" id="JACGWL010000009">
    <property type="protein sequence ID" value="KAK4394848.1"/>
    <property type="molecule type" value="Genomic_DNA"/>
</dbReference>
<keyword evidence="4" id="KW-0547">Nucleotide-binding</keyword>
<keyword evidence="6" id="KW-0067">ATP-binding</keyword>
<comment type="caution">
    <text evidence="9">The sequence shown here is derived from an EMBL/GenBank/DDBJ whole genome shotgun (WGS) entry which is preliminary data.</text>
</comment>
<dbReference type="Gene3D" id="3.40.50.300">
    <property type="entry name" value="P-loop containing nucleotide triphosphate hydrolases"/>
    <property type="match status" value="1"/>
</dbReference>
<sequence>MADAAVEFLLDNLQQLLIHHAHLISDAKNQVEKLESDLRLFKAFLRDSTKKRRKDDSLRVLVRQIRDVVYEAEDIIDALVTQAAESKSKSYFSEVFYTPGKLHSIIKDIEIVSDKVKEIYGDETRIDFDNLVVGDGGPAESERPLQRRGEVVGLEDEAEKLVGYLLEETQQLDVISIIGKIFLAILREFTRDEDMYHKSDQELALLVSSYLEKGKFLLVMDDVWTAEDWEKLQIALPKSNKMGKVLITSRQVEVGRFANRYRD</sequence>
<organism evidence="9 10">
    <name type="scientific">Sesamum angolense</name>
    <dbReference type="NCBI Taxonomy" id="2727404"/>
    <lineage>
        <taxon>Eukaryota</taxon>
        <taxon>Viridiplantae</taxon>
        <taxon>Streptophyta</taxon>
        <taxon>Embryophyta</taxon>
        <taxon>Tracheophyta</taxon>
        <taxon>Spermatophyta</taxon>
        <taxon>Magnoliopsida</taxon>
        <taxon>eudicotyledons</taxon>
        <taxon>Gunneridae</taxon>
        <taxon>Pentapetalae</taxon>
        <taxon>asterids</taxon>
        <taxon>lamiids</taxon>
        <taxon>Lamiales</taxon>
        <taxon>Pedaliaceae</taxon>
        <taxon>Sesamum</taxon>
    </lineage>
</organism>
<evidence type="ECO:0000313" key="9">
    <source>
        <dbReference type="EMBL" id="KAK4394848.1"/>
    </source>
</evidence>
<dbReference type="InterPro" id="IPR027417">
    <property type="entry name" value="P-loop_NTPase"/>
</dbReference>
<evidence type="ECO:0000256" key="5">
    <source>
        <dbReference type="ARBA" id="ARBA00022821"/>
    </source>
</evidence>
<dbReference type="InterPro" id="IPR002182">
    <property type="entry name" value="NB-ARC"/>
</dbReference>
<evidence type="ECO:0000259" key="8">
    <source>
        <dbReference type="Pfam" id="PF18052"/>
    </source>
</evidence>
<protein>
    <submittedName>
        <fullName evidence="9">Disease resistance protein</fullName>
    </submittedName>
</protein>
<evidence type="ECO:0000256" key="1">
    <source>
        <dbReference type="ARBA" id="ARBA00008894"/>
    </source>
</evidence>
<dbReference type="GO" id="GO:0043531">
    <property type="term" value="F:ADP binding"/>
    <property type="evidence" value="ECO:0007669"/>
    <property type="project" value="InterPro"/>
</dbReference>
<dbReference type="InterPro" id="IPR038005">
    <property type="entry name" value="RX-like_CC"/>
</dbReference>
<dbReference type="PANTHER" id="PTHR19338">
    <property type="entry name" value="TRANSLOCASE OF INNER MITOCHONDRIAL MEMBRANE 13 HOMOLOG"/>
    <property type="match status" value="1"/>
</dbReference>
<reference evidence="9" key="1">
    <citation type="submission" date="2020-06" db="EMBL/GenBank/DDBJ databases">
        <authorList>
            <person name="Li T."/>
            <person name="Hu X."/>
            <person name="Zhang T."/>
            <person name="Song X."/>
            <person name="Zhang H."/>
            <person name="Dai N."/>
            <person name="Sheng W."/>
            <person name="Hou X."/>
            <person name="Wei L."/>
        </authorList>
    </citation>
    <scope>NUCLEOTIDE SEQUENCE</scope>
    <source>
        <strain evidence="9">K16</strain>
        <tissue evidence="9">Leaf</tissue>
    </source>
</reference>
<comment type="similarity">
    <text evidence="1">Belongs to the disease resistance NB-LRR family.</text>
</comment>
<dbReference type="GO" id="GO:0006952">
    <property type="term" value="P:defense response"/>
    <property type="evidence" value="ECO:0007669"/>
    <property type="project" value="UniProtKB-KW"/>
</dbReference>
<dbReference type="Proteomes" id="UP001289374">
    <property type="component" value="Unassembled WGS sequence"/>
</dbReference>
<keyword evidence="5" id="KW-0611">Plant defense</keyword>
<evidence type="ECO:0000259" key="7">
    <source>
        <dbReference type="Pfam" id="PF00931"/>
    </source>
</evidence>
<proteinExistence type="inferred from homology"/>
<dbReference type="InterPro" id="IPR041118">
    <property type="entry name" value="Rx_N"/>
</dbReference>
<dbReference type="PANTHER" id="PTHR19338:SF66">
    <property type="entry name" value="NB-ARC DOMAIN-CONTAINING PROTEIN"/>
    <property type="match status" value="1"/>
</dbReference>
<gene>
    <name evidence="9" type="ORF">Sango_1639100</name>
</gene>
<name>A0AAE2BRG0_9LAMI</name>
<evidence type="ECO:0000256" key="3">
    <source>
        <dbReference type="ARBA" id="ARBA00022737"/>
    </source>
</evidence>
<evidence type="ECO:0000256" key="2">
    <source>
        <dbReference type="ARBA" id="ARBA00022614"/>
    </source>
</evidence>
<dbReference type="Pfam" id="PF00931">
    <property type="entry name" value="NB-ARC"/>
    <property type="match status" value="1"/>
</dbReference>
<dbReference type="SUPFAM" id="SSF52540">
    <property type="entry name" value="P-loop containing nucleoside triphosphate hydrolases"/>
    <property type="match status" value="1"/>
</dbReference>
<dbReference type="Gene3D" id="1.20.5.4130">
    <property type="match status" value="1"/>
</dbReference>
<feature type="domain" description="Disease resistance N-terminal" evidence="8">
    <location>
        <begin position="5"/>
        <end position="91"/>
    </location>
</feature>
<keyword evidence="2" id="KW-0433">Leucine-rich repeat</keyword>
<evidence type="ECO:0000256" key="6">
    <source>
        <dbReference type="ARBA" id="ARBA00022840"/>
    </source>
</evidence>
<dbReference type="CDD" id="cd14798">
    <property type="entry name" value="RX-CC_like"/>
    <property type="match status" value="1"/>
</dbReference>
<evidence type="ECO:0000313" key="10">
    <source>
        <dbReference type="Proteomes" id="UP001289374"/>
    </source>
</evidence>
<reference evidence="9" key="2">
    <citation type="journal article" date="2024" name="Plant">
        <title>Genomic evolution and insights into agronomic trait innovations of Sesamum species.</title>
        <authorList>
            <person name="Miao H."/>
            <person name="Wang L."/>
            <person name="Qu L."/>
            <person name="Liu H."/>
            <person name="Sun Y."/>
            <person name="Le M."/>
            <person name="Wang Q."/>
            <person name="Wei S."/>
            <person name="Zheng Y."/>
            <person name="Lin W."/>
            <person name="Duan Y."/>
            <person name="Cao H."/>
            <person name="Xiong S."/>
            <person name="Wang X."/>
            <person name="Wei L."/>
            <person name="Li C."/>
            <person name="Ma Q."/>
            <person name="Ju M."/>
            <person name="Zhao R."/>
            <person name="Li G."/>
            <person name="Mu C."/>
            <person name="Tian Q."/>
            <person name="Mei H."/>
            <person name="Zhang T."/>
            <person name="Gao T."/>
            <person name="Zhang H."/>
        </authorList>
    </citation>
    <scope>NUCLEOTIDE SEQUENCE</scope>
    <source>
        <strain evidence="9">K16</strain>
    </source>
</reference>
<dbReference type="GO" id="GO:0005524">
    <property type="term" value="F:ATP binding"/>
    <property type="evidence" value="ECO:0007669"/>
    <property type="project" value="UniProtKB-KW"/>
</dbReference>
<feature type="domain" description="NB-ARC" evidence="7">
    <location>
        <begin position="178"/>
        <end position="258"/>
    </location>
</feature>
<keyword evidence="3" id="KW-0677">Repeat</keyword>
<dbReference type="Pfam" id="PF18052">
    <property type="entry name" value="Rx_N"/>
    <property type="match status" value="1"/>
</dbReference>
<keyword evidence="10" id="KW-1185">Reference proteome</keyword>
<accession>A0AAE2BRG0</accession>
<evidence type="ECO:0000256" key="4">
    <source>
        <dbReference type="ARBA" id="ARBA00022741"/>
    </source>
</evidence>
<dbReference type="AlphaFoldDB" id="A0AAE2BRG0"/>